<accession>A0A396SRV9</accession>
<comment type="activity regulation">
    <text evidence="11">Activated by phosphorylation and inhibited by fructose 1,6-bisphosphate (FBP).</text>
</comment>
<feature type="domain" description="Carbohydrate kinase FGGY N-terminal" evidence="13">
    <location>
        <begin position="5"/>
        <end position="252"/>
    </location>
</feature>
<keyword evidence="3 11" id="KW-0808">Transferase</keyword>
<evidence type="ECO:0000256" key="12">
    <source>
        <dbReference type="RuleBase" id="RU003733"/>
    </source>
</evidence>
<feature type="binding site" evidence="11">
    <location>
        <position position="13"/>
    </location>
    <ligand>
        <name>ADP</name>
        <dbReference type="ChEBI" id="CHEBI:456216"/>
    </ligand>
</feature>
<organism evidence="15 16">
    <name type="scientific">Lactobacillus bombicola</name>
    <dbReference type="NCBI Taxonomy" id="1505723"/>
    <lineage>
        <taxon>Bacteria</taxon>
        <taxon>Bacillati</taxon>
        <taxon>Bacillota</taxon>
        <taxon>Bacilli</taxon>
        <taxon>Lactobacillales</taxon>
        <taxon>Lactobacillaceae</taxon>
        <taxon>Lactobacillus</taxon>
    </lineage>
</organism>
<feature type="binding site" evidence="11">
    <location>
        <position position="13"/>
    </location>
    <ligand>
        <name>sn-glycerol 3-phosphate</name>
        <dbReference type="ChEBI" id="CHEBI:57597"/>
    </ligand>
</feature>
<evidence type="ECO:0000256" key="4">
    <source>
        <dbReference type="ARBA" id="ARBA00022741"/>
    </source>
</evidence>
<feature type="binding site" evidence="11">
    <location>
        <position position="267"/>
    </location>
    <ligand>
        <name>ATP</name>
        <dbReference type="ChEBI" id="CHEBI:30616"/>
    </ligand>
</feature>
<dbReference type="GO" id="GO:0005829">
    <property type="term" value="C:cytosol"/>
    <property type="evidence" value="ECO:0007669"/>
    <property type="project" value="TreeGrafter"/>
</dbReference>
<dbReference type="Pfam" id="PF00370">
    <property type="entry name" value="FGGY_N"/>
    <property type="match status" value="1"/>
</dbReference>
<feature type="binding site" evidence="11">
    <location>
        <position position="13"/>
    </location>
    <ligand>
        <name>ATP</name>
        <dbReference type="ChEBI" id="CHEBI:30616"/>
    </ligand>
</feature>
<keyword evidence="4 11" id="KW-0547">Nucleotide-binding</keyword>
<sequence length="505" mass="56015">MAKNYIMAIDEGTTSTRAMIIDHQGRKVASSQKEFPQYFPQPGWVEHKAEEIWHAVQTTIANAIINSGIRPEQIKGIGITNQRETTVIWDKKTGKPIYNAIVWQSRQTTKLAEKLKNAGYSKLIHKKTGLIIDPYFSATKIRWILDNVAGAQQKAEQGDLLFGTIDSWLLWKLTDGAVHVTDYTNASRTMLFNIHDLKWDEDILELLNIPKKMLPEVKSNSEIYGYTNSYTFFGGKVPICGIAGDQQAALFGQLALKKGMVKNTYGTGSFIVMNTGEEPTESDNNLLTTIAYGLNGQINYALEGSIFVSGSAIQWLRDSMKMVKTAAESETAAKLSKSENEVYVVPAFTGLGAPYWDSAARGAVFGVTRGTNRNDFIKATLQSLAYQTRDVVDTMQIDSGIKIPALRVDGGASNNDYLLQFQADLLGIKIERAQTLETTALGAAFLAGLAVGYWKDLDELKDIFVVGKTFECQMAEKERSRLYQGWKRAVRATQVFAHGEEALNK</sequence>
<evidence type="ECO:0000256" key="6">
    <source>
        <dbReference type="ARBA" id="ARBA00022798"/>
    </source>
</evidence>
<evidence type="ECO:0000256" key="11">
    <source>
        <dbReference type="HAMAP-Rule" id="MF_00186"/>
    </source>
</evidence>
<dbReference type="SUPFAM" id="SSF53067">
    <property type="entry name" value="Actin-like ATPase domain"/>
    <property type="match status" value="2"/>
</dbReference>
<feature type="binding site" evidence="11">
    <location>
        <position position="17"/>
    </location>
    <ligand>
        <name>ADP</name>
        <dbReference type="ChEBI" id="CHEBI:456216"/>
    </ligand>
</feature>
<feature type="binding site" evidence="11">
    <location>
        <position position="310"/>
    </location>
    <ligand>
        <name>ADP</name>
        <dbReference type="ChEBI" id="CHEBI:456216"/>
    </ligand>
</feature>
<dbReference type="Pfam" id="PF02782">
    <property type="entry name" value="FGGY_C"/>
    <property type="match status" value="1"/>
</dbReference>
<comment type="function">
    <text evidence="9 11">Key enzyme in the regulation of glycerol uptake and metabolism. Catalyzes the phosphorylation of glycerol to yield sn-glycerol 3-phosphate.</text>
</comment>
<dbReference type="AlphaFoldDB" id="A0A396SRV9"/>
<feature type="binding site" evidence="11">
    <location>
        <position position="84"/>
    </location>
    <ligand>
        <name>glycerol</name>
        <dbReference type="ChEBI" id="CHEBI:17754"/>
    </ligand>
</feature>
<dbReference type="Proteomes" id="UP000265862">
    <property type="component" value="Unassembled WGS sequence"/>
</dbReference>
<dbReference type="PROSITE" id="PS00933">
    <property type="entry name" value="FGGY_KINASES_1"/>
    <property type="match status" value="1"/>
</dbReference>
<evidence type="ECO:0000313" key="15">
    <source>
        <dbReference type="EMBL" id="RHW54875.1"/>
    </source>
</evidence>
<dbReference type="EMBL" id="QOCV01000004">
    <property type="protein sequence ID" value="RHW54875.1"/>
    <property type="molecule type" value="Genomic_DNA"/>
</dbReference>
<evidence type="ECO:0000256" key="9">
    <source>
        <dbReference type="ARBA" id="ARBA00054633"/>
    </source>
</evidence>
<dbReference type="GO" id="GO:0005524">
    <property type="term" value="F:ATP binding"/>
    <property type="evidence" value="ECO:0007669"/>
    <property type="project" value="UniProtKB-UniRule"/>
</dbReference>
<evidence type="ECO:0000259" key="13">
    <source>
        <dbReference type="Pfam" id="PF00370"/>
    </source>
</evidence>
<dbReference type="PROSITE" id="PS00445">
    <property type="entry name" value="FGGY_KINASES_2"/>
    <property type="match status" value="1"/>
</dbReference>
<name>A0A396SRV9_9LACO</name>
<dbReference type="PANTHER" id="PTHR10196">
    <property type="entry name" value="SUGAR KINASE"/>
    <property type="match status" value="1"/>
</dbReference>
<dbReference type="RefSeq" id="WP_118897657.1">
    <property type="nucleotide sequence ID" value="NZ_QOCV01000004.1"/>
</dbReference>
<dbReference type="HAMAP" id="MF_00186">
    <property type="entry name" value="Glycerol_kin"/>
    <property type="match status" value="1"/>
</dbReference>
<dbReference type="InterPro" id="IPR018485">
    <property type="entry name" value="FGGY_C"/>
</dbReference>
<dbReference type="CDD" id="cd07786">
    <property type="entry name" value="FGGY_EcGK_like"/>
    <property type="match status" value="1"/>
</dbReference>
<evidence type="ECO:0000256" key="5">
    <source>
        <dbReference type="ARBA" id="ARBA00022777"/>
    </source>
</evidence>
<evidence type="ECO:0000256" key="2">
    <source>
        <dbReference type="ARBA" id="ARBA00009156"/>
    </source>
</evidence>
<feature type="binding site" evidence="11">
    <location>
        <position position="411"/>
    </location>
    <ligand>
        <name>ATP</name>
        <dbReference type="ChEBI" id="CHEBI:30616"/>
    </ligand>
</feature>
<comment type="pathway">
    <text evidence="1 11">Polyol metabolism; glycerol degradation via glycerol kinase pathway; sn-glycerol 3-phosphate from glycerol: step 1/1.</text>
</comment>
<feature type="binding site" evidence="11">
    <location>
        <position position="314"/>
    </location>
    <ligand>
        <name>ATP</name>
        <dbReference type="ChEBI" id="CHEBI:30616"/>
    </ligand>
</feature>
<feature type="binding site" evidence="11">
    <location>
        <position position="135"/>
    </location>
    <ligand>
        <name>glycerol</name>
        <dbReference type="ChEBI" id="CHEBI:17754"/>
    </ligand>
</feature>
<feature type="binding site" evidence="11">
    <location>
        <position position="84"/>
    </location>
    <ligand>
        <name>sn-glycerol 3-phosphate</name>
        <dbReference type="ChEBI" id="CHEBI:57597"/>
    </ligand>
</feature>
<evidence type="ECO:0000313" key="16">
    <source>
        <dbReference type="Proteomes" id="UP000265862"/>
    </source>
</evidence>
<dbReference type="UniPathway" id="UPA00618">
    <property type="reaction ID" value="UER00672"/>
</dbReference>
<evidence type="ECO:0000256" key="1">
    <source>
        <dbReference type="ARBA" id="ARBA00005190"/>
    </source>
</evidence>
<dbReference type="NCBIfam" id="TIGR01311">
    <property type="entry name" value="glycerol_kin"/>
    <property type="match status" value="1"/>
</dbReference>
<comment type="catalytic activity">
    <reaction evidence="8 11">
        <text>glycerol + ATP = sn-glycerol 3-phosphate + ADP + H(+)</text>
        <dbReference type="Rhea" id="RHEA:21644"/>
        <dbReference type="ChEBI" id="CHEBI:15378"/>
        <dbReference type="ChEBI" id="CHEBI:17754"/>
        <dbReference type="ChEBI" id="CHEBI:30616"/>
        <dbReference type="ChEBI" id="CHEBI:57597"/>
        <dbReference type="ChEBI" id="CHEBI:456216"/>
        <dbReference type="EC" id="2.7.1.30"/>
    </reaction>
</comment>
<dbReference type="FunFam" id="3.30.420.40:FF:000007">
    <property type="entry name" value="Glycerol kinase"/>
    <property type="match status" value="1"/>
</dbReference>
<feature type="binding site" evidence="11">
    <location>
        <position position="14"/>
    </location>
    <ligand>
        <name>ATP</name>
        <dbReference type="ChEBI" id="CHEBI:30616"/>
    </ligand>
</feature>
<feature type="binding site" evidence="11">
    <location>
        <position position="245"/>
    </location>
    <ligand>
        <name>glycerol</name>
        <dbReference type="ChEBI" id="CHEBI:17754"/>
    </ligand>
</feature>
<feature type="domain" description="Carbohydrate kinase FGGY C-terminal" evidence="14">
    <location>
        <begin position="262"/>
        <end position="450"/>
    </location>
</feature>
<dbReference type="PIRSF" id="PIRSF000538">
    <property type="entry name" value="GlpK"/>
    <property type="match status" value="1"/>
</dbReference>
<keyword evidence="5 11" id="KW-0418">Kinase</keyword>
<evidence type="ECO:0000256" key="3">
    <source>
        <dbReference type="ARBA" id="ARBA00022679"/>
    </source>
</evidence>
<dbReference type="PANTHER" id="PTHR10196:SF69">
    <property type="entry name" value="GLYCEROL KINASE"/>
    <property type="match status" value="1"/>
</dbReference>
<dbReference type="EC" id="2.7.1.30" evidence="11"/>
<gene>
    <name evidence="11 15" type="primary">glpK</name>
    <name evidence="15" type="ORF">DS835_01835</name>
</gene>
<dbReference type="InterPro" id="IPR043129">
    <property type="entry name" value="ATPase_NBD"/>
</dbReference>
<dbReference type="GO" id="GO:0019563">
    <property type="term" value="P:glycerol catabolic process"/>
    <property type="evidence" value="ECO:0007669"/>
    <property type="project" value="UniProtKB-UniRule"/>
</dbReference>
<dbReference type="GO" id="GO:0006072">
    <property type="term" value="P:glycerol-3-phosphate metabolic process"/>
    <property type="evidence" value="ECO:0007669"/>
    <property type="project" value="InterPro"/>
</dbReference>
<keyword evidence="7 11" id="KW-0067">ATP-binding</keyword>
<dbReference type="InterPro" id="IPR000577">
    <property type="entry name" value="Carb_kinase_FGGY"/>
</dbReference>
<keyword evidence="6 11" id="KW-0319">Glycerol metabolism</keyword>
<feature type="binding site" evidence="11">
    <location>
        <position position="245"/>
    </location>
    <ligand>
        <name>sn-glycerol 3-phosphate</name>
        <dbReference type="ChEBI" id="CHEBI:57597"/>
    </ligand>
</feature>
<feature type="binding site" evidence="11">
    <location>
        <position position="310"/>
    </location>
    <ligand>
        <name>ATP</name>
        <dbReference type="ChEBI" id="CHEBI:30616"/>
    </ligand>
</feature>
<comment type="subunit">
    <text evidence="10 11">Homotetramer and homodimer (in equilibrium).</text>
</comment>
<feature type="binding site" evidence="11">
    <location>
        <position position="15"/>
    </location>
    <ligand>
        <name>ATP</name>
        <dbReference type="ChEBI" id="CHEBI:30616"/>
    </ligand>
</feature>
<feature type="binding site" evidence="11">
    <location>
        <position position="246"/>
    </location>
    <ligand>
        <name>glycerol</name>
        <dbReference type="ChEBI" id="CHEBI:17754"/>
    </ligand>
</feature>
<feature type="binding site" evidence="11">
    <location>
        <position position="83"/>
    </location>
    <ligand>
        <name>glycerol</name>
        <dbReference type="ChEBI" id="CHEBI:17754"/>
    </ligand>
</feature>
<evidence type="ECO:0000259" key="14">
    <source>
        <dbReference type="Pfam" id="PF02782"/>
    </source>
</evidence>
<dbReference type="Gene3D" id="3.30.420.40">
    <property type="match status" value="2"/>
</dbReference>
<evidence type="ECO:0000256" key="8">
    <source>
        <dbReference type="ARBA" id="ARBA00052101"/>
    </source>
</evidence>
<comment type="caution">
    <text evidence="11">Lacks conserved residue(s) required for the propagation of feature annotation.</text>
</comment>
<dbReference type="InterPro" id="IPR018483">
    <property type="entry name" value="Carb_kinase_FGGY_CS"/>
</dbReference>
<feature type="binding site" evidence="11">
    <location>
        <position position="135"/>
    </location>
    <ligand>
        <name>sn-glycerol 3-phosphate</name>
        <dbReference type="ChEBI" id="CHEBI:57597"/>
    </ligand>
</feature>
<feature type="binding site" evidence="11">
    <location>
        <position position="83"/>
    </location>
    <ligand>
        <name>sn-glycerol 3-phosphate</name>
        <dbReference type="ChEBI" id="CHEBI:57597"/>
    </ligand>
</feature>
<evidence type="ECO:0000256" key="7">
    <source>
        <dbReference type="ARBA" id="ARBA00022840"/>
    </source>
</evidence>
<protein>
    <recommendedName>
        <fullName evidence="11">Glycerol kinase</fullName>
        <ecNumber evidence="11">2.7.1.30</ecNumber>
    </recommendedName>
    <alternativeName>
        <fullName evidence="11">ATP:glycerol 3-phosphotransferase</fullName>
    </alternativeName>
    <alternativeName>
        <fullName evidence="11">Glycerokinase</fullName>
        <shortName evidence="11">GK</shortName>
    </alternativeName>
</protein>
<dbReference type="NCBIfam" id="NF000756">
    <property type="entry name" value="PRK00047.1"/>
    <property type="match status" value="1"/>
</dbReference>
<evidence type="ECO:0000256" key="10">
    <source>
        <dbReference type="ARBA" id="ARBA00063665"/>
    </source>
</evidence>
<feature type="binding site" evidence="11">
    <location>
        <position position="267"/>
    </location>
    <ligand>
        <name>ADP</name>
        <dbReference type="ChEBI" id="CHEBI:456216"/>
    </ligand>
</feature>
<dbReference type="GO" id="GO:0004370">
    <property type="term" value="F:glycerol kinase activity"/>
    <property type="evidence" value="ECO:0007669"/>
    <property type="project" value="UniProtKB-UniRule"/>
</dbReference>
<feature type="binding site" evidence="11">
    <location>
        <position position="415"/>
    </location>
    <ligand>
        <name>ADP</name>
        <dbReference type="ChEBI" id="CHEBI:456216"/>
    </ligand>
</feature>
<feature type="binding site" evidence="11">
    <location>
        <position position="411"/>
    </location>
    <ligand>
        <name>ADP</name>
        <dbReference type="ChEBI" id="CHEBI:456216"/>
    </ligand>
</feature>
<dbReference type="FunFam" id="3.30.420.40:FF:000008">
    <property type="entry name" value="Glycerol kinase"/>
    <property type="match status" value="1"/>
</dbReference>
<comment type="similarity">
    <text evidence="2 11 12">Belongs to the FGGY kinase family.</text>
</comment>
<comment type="caution">
    <text evidence="15">The sequence shown here is derived from an EMBL/GenBank/DDBJ whole genome shotgun (WGS) entry which is preliminary data.</text>
</comment>
<dbReference type="InterPro" id="IPR018484">
    <property type="entry name" value="FGGY_N"/>
</dbReference>
<dbReference type="InterPro" id="IPR005999">
    <property type="entry name" value="Glycerol_kin"/>
</dbReference>
<proteinExistence type="inferred from homology"/>
<reference evidence="15 16" key="1">
    <citation type="submission" date="2018-07" db="EMBL/GenBank/DDBJ databases">
        <title>Genome sequences of six Lactobacillus spp. isolated from bumble bee guts.</title>
        <authorList>
            <person name="Motta E.V.S."/>
            <person name="Moran N.A."/>
        </authorList>
    </citation>
    <scope>NUCLEOTIDE SEQUENCE [LARGE SCALE GENOMIC DNA]</scope>
    <source>
        <strain evidence="15 16">OCC3</strain>
    </source>
</reference>